<dbReference type="AlphaFoldDB" id="A0A9W8S224"/>
<comment type="caution">
    <text evidence="2">The sequence shown here is derived from an EMBL/GenBank/DDBJ whole genome shotgun (WGS) entry which is preliminary data.</text>
</comment>
<evidence type="ECO:0000256" key="1">
    <source>
        <dbReference type="SAM" id="MobiDB-lite"/>
    </source>
</evidence>
<feature type="compositionally biased region" description="Acidic residues" evidence="1">
    <location>
        <begin position="560"/>
        <end position="581"/>
    </location>
</feature>
<organism evidence="2 3">
    <name type="scientific">Fusarium torreyae</name>
    <dbReference type="NCBI Taxonomy" id="1237075"/>
    <lineage>
        <taxon>Eukaryota</taxon>
        <taxon>Fungi</taxon>
        <taxon>Dikarya</taxon>
        <taxon>Ascomycota</taxon>
        <taxon>Pezizomycotina</taxon>
        <taxon>Sordariomycetes</taxon>
        <taxon>Hypocreomycetidae</taxon>
        <taxon>Hypocreales</taxon>
        <taxon>Nectriaceae</taxon>
        <taxon>Fusarium</taxon>
    </lineage>
</organism>
<feature type="region of interest" description="Disordered" evidence="1">
    <location>
        <begin position="47"/>
        <end position="183"/>
    </location>
</feature>
<feature type="region of interest" description="Disordered" evidence="1">
    <location>
        <begin position="508"/>
        <end position="527"/>
    </location>
</feature>
<feature type="compositionally biased region" description="Polar residues" evidence="1">
    <location>
        <begin position="351"/>
        <end position="377"/>
    </location>
</feature>
<feature type="region of interest" description="Disordered" evidence="1">
    <location>
        <begin position="306"/>
        <end position="497"/>
    </location>
</feature>
<feature type="region of interest" description="Disordered" evidence="1">
    <location>
        <begin position="218"/>
        <end position="291"/>
    </location>
</feature>
<gene>
    <name evidence="2" type="ORF">NW762_006141</name>
</gene>
<keyword evidence="3" id="KW-1185">Reference proteome</keyword>
<feature type="compositionally biased region" description="Polar residues" evidence="1">
    <location>
        <begin position="479"/>
        <end position="497"/>
    </location>
</feature>
<name>A0A9W8S224_9HYPO</name>
<feature type="compositionally biased region" description="Polar residues" evidence="1">
    <location>
        <begin position="1"/>
        <end position="11"/>
    </location>
</feature>
<dbReference type="Proteomes" id="UP001152049">
    <property type="component" value="Unassembled WGS sequence"/>
</dbReference>
<feature type="compositionally biased region" description="Low complexity" evidence="1">
    <location>
        <begin position="325"/>
        <end position="350"/>
    </location>
</feature>
<feature type="compositionally biased region" description="Low complexity" evidence="1">
    <location>
        <begin position="809"/>
        <end position="822"/>
    </location>
</feature>
<proteinExistence type="predicted"/>
<feature type="compositionally biased region" description="Polar residues" evidence="1">
    <location>
        <begin position="65"/>
        <end position="89"/>
    </location>
</feature>
<evidence type="ECO:0000313" key="3">
    <source>
        <dbReference type="Proteomes" id="UP001152049"/>
    </source>
</evidence>
<protein>
    <submittedName>
        <fullName evidence="2">Uncharacterized protein</fullName>
    </submittedName>
</protein>
<reference evidence="2" key="1">
    <citation type="submission" date="2022-09" db="EMBL/GenBank/DDBJ databases">
        <title>Fusarium specimens isolated from Avocado Roots.</title>
        <authorList>
            <person name="Stajich J."/>
            <person name="Roper C."/>
            <person name="Heimlech-Rivalta G."/>
        </authorList>
    </citation>
    <scope>NUCLEOTIDE SEQUENCE</scope>
    <source>
        <strain evidence="2">CF00136</strain>
    </source>
</reference>
<feature type="region of interest" description="Disordered" evidence="1">
    <location>
        <begin position="1"/>
        <end position="31"/>
    </location>
</feature>
<evidence type="ECO:0000313" key="2">
    <source>
        <dbReference type="EMBL" id="KAJ4263323.1"/>
    </source>
</evidence>
<dbReference type="OrthoDB" id="1896086at2759"/>
<dbReference type="EMBL" id="JAOQAZ010000010">
    <property type="protein sequence ID" value="KAJ4263323.1"/>
    <property type="molecule type" value="Genomic_DNA"/>
</dbReference>
<feature type="compositionally biased region" description="Polar residues" evidence="1">
    <location>
        <begin position="306"/>
        <end position="316"/>
    </location>
</feature>
<feature type="region of interest" description="Disordered" evidence="1">
    <location>
        <begin position="541"/>
        <end position="588"/>
    </location>
</feature>
<feature type="compositionally biased region" description="Polar residues" evidence="1">
    <location>
        <begin position="404"/>
        <end position="433"/>
    </location>
</feature>
<feature type="compositionally biased region" description="Polar residues" evidence="1">
    <location>
        <begin position="441"/>
        <end position="450"/>
    </location>
</feature>
<accession>A0A9W8S224</accession>
<feature type="compositionally biased region" description="Polar residues" evidence="1">
    <location>
        <begin position="130"/>
        <end position="176"/>
    </location>
</feature>
<sequence length="966" mass="100919">MTPNSSGTSVTAGRPGLGVPSAEDLLTTPGAVSESTLSQAVLIVSTDPARPIASSNVDDGARSGATYNRSSLKSETQGHASVSQSQADRTSGVDGSQLRAHPESTSGAASPVRSRPKTSGNPTIVPESHLATQKPNGTNIESMPQKDTTATHNSQDVNPNTTPLATSISQHVSSGNGRPGEEATSPISVVFTATNSIFDGHTNHGGTEIFSAPTTIDQTSPIVLGTPTSADGSLDSSTGGTNQDPASNAPTATVDTSDIPTGSKGQDSTSDVTTSNVQDSGLPISSTEQLSDITSAPDLAIEQETTAFTSEQTNPTAIGVSDETSAPPSSLSQSLPVVSTGGIETSTGTEQSVPNTIDDSNSGTSSADGTILTTDPASLSAEPTDVTRLPDDSTGTDGPDYTADVSSSAINSHSSGLQQGDTSLTSASEAQPTSDDKVGTVESTAGSEETSAVDEPTEPVAASTEAADPKSTATRDEPQATNTQGPVTKGHQTTITGTDGVVATWSATRDPELSDNSQTVTQTDDDGGFIIIFPGGWKWTKPSGGNLLGPTPTSNPGPVDGEDNNGPDDEDEDEDEDEEDCTTTTPPKCTMTLSYISQEGSITASTVIGSCSPVTGCVSCQQSTTTTTIAPDIPRITGDPDDVPDEGPIRVEPVNRETADYYKDLFEEWGIANDDSEEPEASCDGLTLGAKAECLGVFAKAFCDVVEEDETQEVSRNFAYDDIADCGKDIAARACASHVFNFDWTGADGNCNLSCLEAFNALQEQCNNHGFLELAREGTIDVGCGNYTYQVDLKASETMSSTELMKETSTTVATSTAAPSTTEEPELEPTQDDAALEIQNLQCNSEDDFPGHADINLDSVLWAVNKACTSVKDDNMHMSPVYKPYAIEQEDLDTHQHRFTWSWIEDCTMDNEYVVLYDPFDEGEINKAGEYRCTNILYQAWSQCNNGGVGGSQDVGCVRYLIESGI</sequence>
<feature type="region of interest" description="Disordered" evidence="1">
    <location>
        <begin position="809"/>
        <end position="830"/>
    </location>
</feature>